<dbReference type="OrthoDB" id="3280828at2"/>
<dbReference type="STRING" id="1797.RMCT_1453"/>
<keyword evidence="3" id="KW-0167">Capsid protein</keyword>
<feature type="region of interest" description="Disordered" evidence="1">
    <location>
        <begin position="362"/>
        <end position="389"/>
    </location>
</feature>
<dbReference type="OMA" id="NYYLWYD"/>
<proteinExistence type="predicted"/>
<feature type="compositionally biased region" description="Pro residues" evidence="1">
    <location>
        <begin position="370"/>
        <end position="388"/>
    </location>
</feature>
<dbReference type="PANTHER" id="PTHR40050:SF1">
    <property type="entry name" value="INNER SPORE COAT PROTEIN H"/>
    <property type="match status" value="1"/>
</dbReference>
<dbReference type="EMBL" id="BCTB01000009">
    <property type="protein sequence ID" value="GAT14483.1"/>
    <property type="molecule type" value="Genomic_DNA"/>
</dbReference>
<evidence type="ECO:0000256" key="1">
    <source>
        <dbReference type="SAM" id="MobiDB-lite"/>
    </source>
</evidence>
<keyword evidence="3" id="KW-0946">Virion</keyword>
<dbReference type="InterPro" id="IPR014867">
    <property type="entry name" value="Spore_coat_CotH_CotH2/3/7"/>
</dbReference>
<protein>
    <submittedName>
        <fullName evidence="3">Spore coat protein CotH</fullName>
    </submittedName>
</protein>
<feature type="transmembrane region" description="Helical" evidence="2">
    <location>
        <begin position="21"/>
        <end position="39"/>
    </location>
</feature>
<sequence length="477" mass="52378">MDRPGLPRRLVRRLPKPLRQHWKPLVATVAVLAFVAVWFGDVRIRPYVTGAVHVAAPRITHDIAGTVDLFDPTVAHTVSVEMSDAQYRDMIAQYAADGDKKWMTARVTIDGTVIDDVAVRLKGNSTLMGLRGDGFGPPGWSGPPPSKAPFSAVSADDPTSLPLLLSFDEHAAGRAYQGMTELAVRPGAPVLNEALALTMTALTGQPTQRYAYVTYSINGATTTRLVLEHPDEGYPARVFGTDGYLYKARAGSRLEYRGPSQAAYAHEFKQVNAAETGNLQPLIDFLHWLDTADDDAFAAGLSRWVDVESFARYVATQNLLVNADDMAGPGQNYYLWYDLATRRFTVLSWDLNLAMVMGDPDLGPRDPLKMKPPPGMPPPPQDWPPSGGPPWREGNLLKERFLAAPAFDELYQTVYWELYDQLYADGRAVDLLDQVVAAVPVTDGLSRQDLDSAAAELRAWLTERADALGRLRSGRTG</sequence>
<dbReference type="Proteomes" id="UP000069654">
    <property type="component" value="Unassembled WGS sequence"/>
</dbReference>
<dbReference type="AlphaFoldDB" id="A0A117IM06"/>
<gene>
    <name evidence="3" type="ORF">RMCT_1453</name>
</gene>
<comment type="caution">
    <text evidence="3">The sequence shown here is derived from an EMBL/GenBank/DDBJ whole genome shotgun (WGS) entry which is preliminary data.</text>
</comment>
<evidence type="ECO:0000313" key="4">
    <source>
        <dbReference type="Proteomes" id="UP000069654"/>
    </source>
</evidence>
<keyword evidence="2" id="KW-0812">Transmembrane</keyword>
<name>A0A117IM06_MYCTH</name>
<dbReference type="RefSeq" id="WP_003924009.1">
    <property type="nucleotide sequence ID" value="NZ_BCTB01000009.1"/>
</dbReference>
<keyword evidence="2" id="KW-1133">Transmembrane helix</keyword>
<accession>A0A117IM06</accession>
<evidence type="ECO:0000256" key="2">
    <source>
        <dbReference type="SAM" id="Phobius"/>
    </source>
</evidence>
<reference evidence="3 4" key="1">
    <citation type="journal article" date="2016" name="Genome Announc.">
        <title>Draft Genome Sequences of Five Rapidly Growing Mycobacterium Species, M. thermoresistibile, M. fortuitum subsp. acetamidolyticum, M. canariasense, M. brisbanense, and M. novocastrense.</title>
        <authorList>
            <person name="Katahira K."/>
            <person name="Ogura Y."/>
            <person name="Gotoh Y."/>
            <person name="Hayashi T."/>
        </authorList>
    </citation>
    <scope>NUCLEOTIDE SEQUENCE [LARGE SCALE GENOMIC DNA]</scope>
    <source>
        <strain evidence="3 4">JCM6362</strain>
    </source>
</reference>
<reference evidence="4" key="2">
    <citation type="submission" date="2016-02" db="EMBL/GenBank/DDBJ databases">
        <title>Draft genome sequence of five rapidly growing Mycobacterium species.</title>
        <authorList>
            <person name="Katahira K."/>
            <person name="Gotou Y."/>
            <person name="Iida K."/>
            <person name="Ogura Y."/>
            <person name="Hayashi T."/>
        </authorList>
    </citation>
    <scope>NUCLEOTIDE SEQUENCE [LARGE SCALE GENOMIC DNA]</scope>
    <source>
        <strain evidence="4">JCM6362</strain>
    </source>
</reference>
<dbReference type="PANTHER" id="PTHR40050">
    <property type="entry name" value="INNER SPORE COAT PROTEIN H"/>
    <property type="match status" value="1"/>
</dbReference>
<organism evidence="3 4">
    <name type="scientific">Mycolicibacterium thermoresistibile</name>
    <name type="common">Mycobacterium thermoresistibile</name>
    <dbReference type="NCBI Taxonomy" id="1797"/>
    <lineage>
        <taxon>Bacteria</taxon>
        <taxon>Bacillati</taxon>
        <taxon>Actinomycetota</taxon>
        <taxon>Actinomycetes</taxon>
        <taxon>Mycobacteriales</taxon>
        <taxon>Mycobacteriaceae</taxon>
        <taxon>Mycolicibacterium</taxon>
    </lineage>
</organism>
<dbReference type="Pfam" id="PF08757">
    <property type="entry name" value="CotH"/>
    <property type="match status" value="1"/>
</dbReference>
<evidence type="ECO:0000313" key="3">
    <source>
        <dbReference type="EMBL" id="GAT14483.1"/>
    </source>
</evidence>
<keyword evidence="2" id="KW-0472">Membrane</keyword>